<keyword evidence="10" id="KW-1185">Reference proteome</keyword>
<dbReference type="RefSeq" id="WP_386824874.1">
    <property type="nucleotide sequence ID" value="NZ_JBHTIF010000003.1"/>
</dbReference>
<reference evidence="10" key="1">
    <citation type="journal article" date="2019" name="Int. J. Syst. Evol. Microbiol.">
        <title>The Global Catalogue of Microorganisms (GCM) 10K type strain sequencing project: providing services to taxonomists for standard genome sequencing and annotation.</title>
        <authorList>
            <consortium name="The Broad Institute Genomics Platform"/>
            <consortium name="The Broad Institute Genome Sequencing Center for Infectious Disease"/>
            <person name="Wu L."/>
            <person name="Ma J."/>
        </authorList>
    </citation>
    <scope>NUCLEOTIDE SEQUENCE [LARGE SCALE GENOMIC DNA]</scope>
    <source>
        <strain evidence="10">CCUG 55585</strain>
    </source>
</reference>
<keyword evidence="3 7" id="KW-0732">Signal</keyword>
<sequence length="370" mass="40004">MSPRLTAALLALLLVAGCKTTSHPQAKPMPPTSDNRTPPLVIGHRGASALRPEHTLESYRKAIEDGADLIEPDLVSTRDGVLVARHENEISGTTDVASRPEFTGRRTTRSIDGERVTGWFTEDFTLAELKTLRARERLPELRSTALDGRFEIPTLAEILDLAAAESAARGRVIGLAPELKHPTHFASLGLAMESRLLDALNAHPHTRTAPVVIQSFETANLRALRERIPRPSNLTLLQLYGDPNEKPFDTVAVGKPRSYASLATPEALREVATYADAIGPHYLAIAPRKAEDGTSRSPLVDAAHAAGLQVIVYTFRPENHFLPGDYRGTGGPAARHDAGSIRQIRDAIAVGIDGFFTDDPAVGRRAVDGD</sequence>
<evidence type="ECO:0000256" key="1">
    <source>
        <dbReference type="ARBA" id="ARBA00007277"/>
    </source>
</evidence>
<dbReference type="Gene3D" id="3.20.20.190">
    <property type="entry name" value="Phosphatidylinositol (PI) phosphodiesterase"/>
    <property type="match status" value="1"/>
</dbReference>
<evidence type="ECO:0000256" key="4">
    <source>
        <dbReference type="ARBA" id="ARBA00022798"/>
    </source>
</evidence>
<dbReference type="PANTHER" id="PTHR43620">
    <property type="entry name" value="GLYCEROPHOSPHORYL DIESTER PHOSPHODIESTERASE"/>
    <property type="match status" value="1"/>
</dbReference>
<dbReference type="PROSITE" id="PS51704">
    <property type="entry name" value="GP_PDE"/>
    <property type="match status" value="1"/>
</dbReference>
<dbReference type="Proteomes" id="UP001597110">
    <property type="component" value="Unassembled WGS sequence"/>
</dbReference>
<protein>
    <recommendedName>
        <fullName evidence="2">glycerophosphodiester phosphodiesterase</fullName>
        <ecNumber evidence="2">3.1.4.46</ecNumber>
    </recommendedName>
</protein>
<feature type="domain" description="GP-PDE" evidence="8">
    <location>
        <begin position="39"/>
        <end position="367"/>
    </location>
</feature>
<comment type="similarity">
    <text evidence="1">Belongs to the glycerophosphoryl diester phosphodiesterase family.</text>
</comment>
<feature type="chain" id="PRO_5045772014" description="glycerophosphodiester phosphodiesterase" evidence="7">
    <location>
        <begin position="27"/>
        <end position="370"/>
    </location>
</feature>
<proteinExistence type="inferred from homology"/>
<evidence type="ECO:0000256" key="7">
    <source>
        <dbReference type="SAM" id="SignalP"/>
    </source>
</evidence>
<evidence type="ECO:0000313" key="9">
    <source>
        <dbReference type="EMBL" id="MFD0726733.1"/>
    </source>
</evidence>
<feature type="signal peptide" evidence="7">
    <location>
        <begin position="1"/>
        <end position="26"/>
    </location>
</feature>
<evidence type="ECO:0000256" key="6">
    <source>
        <dbReference type="ARBA" id="ARBA00047512"/>
    </source>
</evidence>
<evidence type="ECO:0000256" key="3">
    <source>
        <dbReference type="ARBA" id="ARBA00022729"/>
    </source>
</evidence>
<dbReference type="InterPro" id="IPR017946">
    <property type="entry name" value="PLC-like_Pdiesterase_TIM-brl"/>
</dbReference>
<evidence type="ECO:0000256" key="2">
    <source>
        <dbReference type="ARBA" id="ARBA00012247"/>
    </source>
</evidence>
<gene>
    <name evidence="9" type="ORF">ACFQ0E_14115</name>
</gene>
<accession>A0ABW2YFS2</accession>
<keyword evidence="4" id="KW-0319">Glycerol metabolism</keyword>
<dbReference type="PROSITE" id="PS51257">
    <property type="entry name" value="PROKAR_LIPOPROTEIN"/>
    <property type="match status" value="1"/>
</dbReference>
<dbReference type="EC" id="3.1.4.46" evidence="2"/>
<dbReference type="PANTHER" id="PTHR43620:SF7">
    <property type="entry name" value="GLYCEROPHOSPHODIESTER PHOSPHODIESTERASE GDPD5-RELATED"/>
    <property type="match status" value="1"/>
</dbReference>
<keyword evidence="5" id="KW-0378">Hydrolase</keyword>
<comment type="caution">
    <text evidence="9">The sequence shown here is derived from an EMBL/GenBank/DDBJ whole genome shotgun (WGS) entry which is preliminary data.</text>
</comment>
<dbReference type="SUPFAM" id="SSF51695">
    <property type="entry name" value="PLC-like phosphodiesterases"/>
    <property type="match status" value="1"/>
</dbReference>
<organism evidence="9 10">
    <name type="scientific">Lysobacter brunescens</name>
    <dbReference type="NCBI Taxonomy" id="262323"/>
    <lineage>
        <taxon>Bacteria</taxon>
        <taxon>Pseudomonadati</taxon>
        <taxon>Pseudomonadota</taxon>
        <taxon>Gammaproteobacteria</taxon>
        <taxon>Lysobacterales</taxon>
        <taxon>Lysobacteraceae</taxon>
        <taxon>Lysobacter</taxon>
    </lineage>
</organism>
<dbReference type="CDD" id="cd08602">
    <property type="entry name" value="GDPD_ScGlpQ1_like"/>
    <property type="match status" value="1"/>
</dbReference>
<dbReference type="Pfam" id="PF03009">
    <property type="entry name" value="GDPD"/>
    <property type="match status" value="1"/>
</dbReference>
<evidence type="ECO:0000256" key="5">
    <source>
        <dbReference type="ARBA" id="ARBA00022801"/>
    </source>
</evidence>
<evidence type="ECO:0000259" key="8">
    <source>
        <dbReference type="PROSITE" id="PS51704"/>
    </source>
</evidence>
<dbReference type="InterPro" id="IPR030395">
    <property type="entry name" value="GP_PDE_dom"/>
</dbReference>
<dbReference type="EMBL" id="JBHTIF010000003">
    <property type="protein sequence ID" value="MFD0726733.1"/>
    <property type="molecule type" value="Genomic_DNA"/>
</dbReference>
<name>A0ABW2YFS2_9GAMM</name>
<comment type="catalytic activity">
    <reaction evidence="6">
        <text>a sn-glycero-3-phosphodiester + H2O = an alcohol + sn-glycerol 3-phosphate + H(+)</text>
        <dbReference type="Rhea" id="RHEA:12969"/>
        <dbReference type="ChEBI" id="CHEBI:15377"/>
        <dbReference type="ChEBI" id="CHEBI:15378"/>
        <dbReference type="ChEBI" id="CHEBI:30879"/>
        <dbReference type="ChEBI" id="CHEBI:57597"/>
        <dbReference type="ChEBI" id="CHEBI:83408"/>
        <dbReference type="EC" id="3.1.4.46"/>
    </reaction>
</comment>
<evidence type="ECO:0000313" key="10">
    <source>
        <dbReference type="Proteomes" id="UP001597110"/>
    </source>
</evidence>